<reference evidence="1 2" key="1">
    <citation type="submission" date="2024-09" db="EMBL/GenBank/DDBJ databases">
        <authorList>
            <person name="Sun Q."/>
            <person name="Mori K."/>
        </authorList>
    </citation>
    <scope>NUCLEOTIDE SEQUENCE [LARGE SCALE GENOMIC DNA]</scope>
    <source>
        <strain evidence="1 2">CCM 7759</strain>
    </source>
</reference>
<evidence type="ECO:0000313" key="2">
    <source>
        <dbReference type="Proteomes" id="UP001589776"/>
    </source>
</evidence>
<dbReference type="RefSeq" id="WP_377472466.1">
    <property type="nucleotide sequence ID" value="NZ_JBHLWN010000079.1"/>
</dbReference>
<protein>
    <submittedName>
        <fullName evidence="1">Uncharacterized protein</fullName>
    </submittedName>
</protein>
<dbReference type="Proteomes" id="UP001589776">
    <property type="component" value="Unassembled WGS sequence"/>
</dbReference>
<comment type="caution">
    <text evidence="1">The sequence shown here is derived from an EMBL/GenBank/DDBJ whole genome shotgun (WGS) entry which is preliminary data.</text>
</comment>
<gene>
    <name evidence="1" type="ORF">ACFFK0_21700</name>
</gene>
<organism evidence="1 2">
    <name type="scientific">Paenibacillus chartarius</name>
    <dbReference type="NCBI Taxonomy" id="747481"/>
    <lineage>
        <taxon>Bacteria</taxon>
        <taxon>Bacillati</taxon>
        <taxon>Bacillota</taxon>
        <taxon>Bacilli</taxon>
        <taxon>Bacillales</taxon>
        <taxon>Paenibacillaceae</taxon>
        <taxon>Paenibacillus</taxon>
    </lineage>
</organism>
<accession>A0ABV6DR23</accession>
<evidence type="ECO:0000313" key="1">
    <source>
        <dbReference type="EMBL" id="MFC0215013.1"/>
    </source>
</evidence>
<keyword evidence="2" id="KW-1185">Reference proteome</keyword>
<proteinExistence type="predicted"/>
<dbReference type="EMBL" id="JBHLWN010000079">
    <property type="protein sequence ID" value="MFC0215013.1"/>
    <property type="molecule type" value="Genomic_DNA"/>
</dbReference>
<sequence length="60" mass="6886">MRKYGEERYDAQSFTLSCRSVERRGQWVDVHLNIKLDDGETLPEGLTDPSVLVILNFESA</sequence>
<name>A0ABV6DR23_9BACL</name>